<evidence type="ECO:0000313" key="2">
    <source>
        <dbReference type="EMBL" id="KAF2117756.1"/>
    </source>
</evidence>
<dbReference type="EMBL" id="ML977318">
    <property type="protein sequence ID" value="KAF2117756.1"/>
    <property type="molecule type" value="Genomic_DNA"/>
</dbReference>
<protein>
    <submittedName>
        <fullName evidence="2">Uncharacterized protein</fullName>
    </submittedName>
</protein>
<sequence>MSTFTARHTRAAPCMQGPASAAPPMLSRCRLDRLTSIELIRRSRLSRGRIGHGFGSANGSSSRSSRSQTKEQLKFGLCPSFSASQSSFVVSPIILTKRVLEREEWMFWVHLGLVDRS</sequence>
<dbReference type="AlphaFoldDB" id="A0A6A5ZET9"/>
<gene>
    <name evidence="2" type="ORF">BDV96DRAFT_597636</name>
</gene>
<organism evidence="2 3">
    <name type="scientific">Lophiotrema nucula</name>
    <dbReference type="NCBI Taxonomy" id="690887"/>
    <lineage>
        <taxon>Eukaryota</taxon>
        <taxon>Fungi</taxon>
        <taxon>Dikarya</taxon>
        <taxon>Ascomycota</taxon>
        <taxon>Pezizomycotina</taxon>
        <taxon>Dothideomycetes</taxon>
        <taxon>Pleosporomycetidae</taxon>
        <taxon>Pleosporales</taxon>
        <taxon>Lophiotremataceae</taxon>
        <taxon>Lophiotrema</taxon>
    </lineage>
</organism>
<keyword evidence="3" id="KW-1185">Reference proteome</keyword>
<dbReference type="Proteomes" id="UP000799770">
    <property type="component" value="Unassembled WGS sequence"/>
</dbReference>
<name>A0A6A5ZET9_9PLEO</name>
<reference evidence="2" key="1">
    <citation type="journal article" date="2020" name="Stud. Mycol.">
        <title>101 Dothideomycetes genomes: a test case for predicting lifestyles and emergence of pathogens.</title>
        <authorList>
            <person name="Haridas S."/>
            <person name="Albert R."/>
            <person name="Binder M."/>
            <person name="Bloem J."/>
            <person name="Labutti K."/>
            <person name="Salamov A."/>
            <person name="Andreopoulos B."/>
            <person name="Baker S."/>
            <person name="Barry K."/>
            <person name="Bills G."/>
            <person name="Bluhm B."/>
            <person name="Cannon C."/>
            <person name="Castanera R."/>
            <person name="Culley D."/>
            <person name="Daum C."/>
            <person name="Ezra D."/>
            <person name="Gonzalez J."/>
            <person name="Henrissat B."/>
            <person name="Kuo A."/>
            <person name="Liang C."/>
            <person name="Lipzen A."/>
            <person name="Lutzoni F."/>
            <person name="Magnuson J."/>
            <person name="Mondo S."/>
            <person name="Nolan M."/>
            <person name="Ohm R."/>
            <person name="Pangilinan J."/>
            <person name="Park H.-J."/>
            <person name="Ramirez L."/>
            <person name="Alfaro M."/>
            <person name="Sun H."/>
            <person name="Tritt A."/>
            <person name="Yoshinaga Y."/>
            <person name="Zwiers L.-H."/>
            <person name="Turgeon B."/>
            <person name="Goodwin S."/>
            <person name="Spatafora J."/>
            <person name="Crous P."/>
            <person name="Grigoriev I."/>
        </authorList>
    </citation>
    <scope>NUCLEOTIDE SEQUENCE</scope>
    <source>
        <strain evidence="2">CBS 627.86</strain>
    </source>
</reference>
<proteinExistence type="predicted"/>
<accession>A0A6A5ZET9</accession>
<evidence type="ECO:0000256" key="1">
    <source>
        <dbReference type="SAM" id="MobiDB-lite"/>
    </source>
</evidence>
<evidence type="ECO:0000313" key="3">
    <source>
        <dbReference type="Proteomes" id="UP000799770"/>
    </source>
</evidence>
<feature type="region of interest" description="Disordered" evidence="1">
    <location>
        <begin position="49"/>
        <end position="71"/>
    </location>
</feature>
<feature type="region of interest" description="Disordered" evidence="1">
    <location>
        <begin position="1"/>
        <end position="22"/>
    </location>
</feature>